<dbReference type="PANTHER" id="PTHR31210">
    <property type="entry name" value="OS06G0731900 PROTEIN"/>
    <property type="match status" value="1"/>
</dbReference>
<accession>A0A484N8C8</accession>
<keyword evidence="1" id="KW-1133">Transmembrane helix</keyword>
<name>A0A484N8C8_9ASTE</name>
<dbReference type="AlphaFoldDB" id="A0A484N8C8"/>
<evidence type="ECO:0000256" key="1">
    <source>
        <dbReference type="SAM" id="Phobius"/>
    </source>
</evidence>
<dbReference type="EMBL" id="OOIL02006544">
    <property type="protein sequence ID" value="VFQ97372.1"/>
    <property type="molecule type" value="Genomic_DNA"/>
</dbReference>
<reference evidence="2 3" key="1">
    <citation type="submission" date="2018-04" db="EMBL/GenBank/DDBJ databases">
        <authorList>
            <person name="Vogel A."/>
        </authorList>
    </citation>
    <scope>NUCLEOTIDE SEQUENCE [LARGE SCALE GENOMIC DNA]</scope>
</reference>
<gene>
    <name evidence="2" type="ORF">CCAM_LOCUS39148</name>
</gene>
<keyword evidence="1" id="KW-0472">Membrane</keyword>
<protein>
    <submittedName>
        <fullName evidence="2">Uncharacterized protein</fullName>
    </submittedName>
</protein>
<sequence length="147" mass="16559">MKVSWRGSGKRTSGGIIEEVYVRVIAGVAFGFFLGVSYRALTSHHYKQNVWNSGVVNTAPNQNLTNSSKIWVTSNPRGAERLLPQIVVSNSDLYLRRLWGNPMEDLIEKKPKYLAAFAVGYNQKNMVDAAVKKEYVYHTLINIPVRS</sequence>
<dbReference type="PANTHER" id="PTHR31210:SF68">
    <property type="entry name" value="OS06G0727800 PROTEIN"/>
    <property type="match status" value="1"/>
</dbReference>
<keyword evidence="1" id="KW-0812">Transmembrane</keyword>
<evidence type="ECO:0000313" key="3">
    <source>
        <dbReference type="Proteomes" id="UP000595140"/>
    </source>
</evidence>
<keyword evidence="3" id="KW-1185">Reference proteome</keyword>
<feature type="transmembrane region" description="Helical" evidence="1">
    <location>
        <begin position="20"/>
        <end position="41"/>
    </location>
</feature>
<dbReference type="InterPro" id="IPR007877">
    <property type="entry name" value="DUF707"/>
</dbReference>
<proteinExistence type="predicted"/>
<evidence type="ECO:0000313" key="2">
    <source>
        <dbReference type="EMBL" id="VFQ97372.1"/>
    </source>
</evidence>
<dbReference type="Proteomes" id="UP000595140">
    <property type="component" value="Unassembled WGS sequence"/>
</dbReference>
<organism evidence="2 3">
    <name type="scientific">Cuscuta campestris</name>
    <dbReference type="NCBI Taxonomy" id="132261"/>
    <lineage>
        <taxon>Eukaryota</taxon>
        <taxon>Viridiplantae</taxon>
        <taxon>Streptophyta</taxon>
        <taxon>Embryophyta</taxon>
        <taxon>Tracheophyta</taxon>
        <taxon>Spermatophyta</taxon>
        <taxon>Magnoliopsida</taxon>
        <taxon>eudicotyledons</taxon>
        <taxon>Gunneridae</taxon>
        <taxon>Pentapetalae</taxon>
        <taxon>asterids</taxon>
        <taxon>lamiids</taxon>
        <taxon>Solanales</taxon>
        <taxon>Convolvulaceae</taxon>
        <taxon>Cuscuteae</taxon>
        <taxon>Cuscuta</taxon>
        <taxon>Cuscuta subgen. Grammica</taxon>
        <taxon>Cuscuta sect. Cleistogrammica</taxon>
    </lineage>
</organism>
<dbReference type="Pfam" id="PF05212">
    <property type="entry name" value="DUF707"/>
    <property type="match status" value="1"/>
</dbReference>
<dbReference type="OrthoDB" id="1747984at2759"/>